<keyword evidence="3" id="KW-1185">Reference proteome</keyword>
<accession>G9QN06</accession>
<evidence type="ECO:0000313" key="3">
    <source>
        <dbReference type="Proteomes" id="UP000011747"/>
    </source>
</evidence>
<gene>
    <name evidence="2" type="ORF">HMPREF1015_00923</name>
</gene>
<dbReference type="EMBL" id="ACWF01000122">
    <property type="protein sequence ID" value="EHL76573.1"/>
    <property type="molecule type" value="Genomic_DNA"/>
</dbReference>
<dbReference type="RefSeq" id="WP_003354684.1">
    <property type="nucleotide sequence ID" value="NZ_JH414757.1"/>
</dbReference>
<proteinExistence type="predicted"/>
<comment type="caution">
    <text evidence="2">The sequence shown here is derived from an EMBL/GenBank/DDBJ whole genome shotgun (WGS) entry which is preliminary data.</text>
</comment>
<dbReference type="PATRIC" id="fig|665952.3.peg.2497"/>
<dbReference type="AlphaFoldDB" id="G9QN06"/>
<dbReference type="PANTHER" id="PTHR39158">
    <property type="entry name" value="OS08G0560600 PROTEIN"/>
    <property type="match status" value="1"/>
</dbReference>
<dbReference type="Pfam" id="PF09350">
    <property type="entry name" value="DJC28_CD"/>
    <property type="match status" value="1"/>
</dbReference>
<dbReference type="InterPro" id="IPR052573">
    <property type="entry name" value="DnaJ_C_subfamily_28"/>
</dbReference>
<reference evidence="2 3" key="1">
    <citation type="submission" date="2011-09" db="EMBL/GenBank/DDBJ databases">
        <title>The Genome Sequence of Bacillus smithii 7_3_47FAA.</title>
        <authorList>
            <consortium name="The Broad Institute Genome Sequencing Platform"/>
            <person name="Earl A."/>
            <person name="Ward D."/>
            <person name="Feldgarden M."/>
            <person name="Gevers D."/>
            <person name="Daigneault M."/>
            <person name="Strauss J."/>
            <person name="Allen-Vercoe E."/>
            <person name="Young S.K."/>
            <person name="Zeng Q."/>
            <person name="Gargeya S."/>
            <person name="Fitzgerald M."/>
            <person name="Haas B."/>
            <person name="Abouelleil A."/>
            <person name="Alvarado L."/>
            <person name="Arachchi H.M."/>
            <person name="Berlin A."/>
            <person name="Brown A."/>
            <person name="Chapman S.B."/>
            <person name="Chen Z."/>
            <person name="Dunbar C."/>
            <person name="Freedman E."/>
            <person name="Gearin G."/>
            <person name="Goldberg J."/>
            <person name="Griggs A."/>
            <person name="Gujja S."/>
            <person name="Heiman D."/>
            <person name="Howarth C."/>
            <person name="Larson L."/>
            <person name="Lui A."/>
            <person name="MacDonald P.J.P."/>
            <person name="Montmayeur A."/>
            <person name="Murphy C."/>
            <person name="Neiman D."/>
            <person name="Pearson M."/>
            <person name="Priest M."/>
            <person name="Roberts A."/>
            <person name="Saif S."/>
            <person name="Shea T."/>
            <person name="Shenoy N."/>
            <person name="Sisk P."/>
            <person name="Stolte C."/>
            <person name="Sykes S."/>
            <person name="Wortman J."/>
            <person name="Nusbaum C."/>
            <person name="Birren B."/>
        </authorList>
    </citation>
    <scope>NUCLEOTIDE SEQUENCE [LARGE SCALE GENOMIC DNA]</scope>
    <source>
        <strain evidence="2 3">7_3_47FAA</strain>
    </source>
</reference>
<sequence>MDYFTLLEEEKIKAAYENGEFDDLPGKGKPMKMDSMVEIPEDLRMAYRIMKNAGYMEEEQEIRKEFLTIEELIRQCHDEQERKRLEKQWSQRLIQYNQLLSKRKIKTNSSLFKRYEQKIEKRIIGSNGNS</sequence>
<dbReference type="InterPro" id="IPR018961">
    <property type="entry name" value="DnaJ_homolog_subfam-C_membr-28"/>
</dbReference>
<dbReference type="HOGENOM" id="CLU_129296_0_1_9"/>
<evidence type="ECO:0000313" key="2">
    <source>
        <dbReference type="EMBL" id="EHL76573.1"/>
    </source>
</evidence>
<organism evidence="2 3">
    <name type="scientific">Bacillus smithii 7_3_47FAA</name>
    <dbReference type="NCBI Taxonomy" id="665952"/>
    <lineage>
        <taxon>Bacteria</taxon>
        <taxon>Bacillati</taxon>
        <taxon>Bacillota</taxon>
        <taxon>Bacilli</taxon>
        <taxon>Bacillales</taxon>
        <taxon>Bacillaceae</taxon>
        <taxon>Bacillus</taxon>
    </lineage>
</organism>
<dbReference type="PANTHER" id="PTHR39158:SF1">
    <property type="entry name" value="DNAJ HOMOLOG SUBFAMILY C MEMBER 28"/>
    <property type="match status" value="1"/>
</dbReference>
<evidence type="ECO:0000259" key="1">
    <source>
        <dbReference type="Pfam" id="PF09350"/>
    </source>
</evidence>
<dbReference type="Proteomes" id="UP000011747">
    <property type="component" value="Unassembled WGS sequence"/>
</dbReference>
<feature type="domain" description="DnaJ homologue subfamily C member 28 conserved" evidence="1">
    <location>
        <begin position="9"/>
        <end position="74"/>
    </location>
</feature>
<name>G9QN06_9BACI</name>
<protein>
    <recommendedName>
        <fullName evidence="1">DnaJ homologue subfamily C member 28 conserved domain-containing protein</fullName>
    </recommendedName>
</protein>